<dbReference type="Gene3D" id="1.10.1610.10">
    <property type="match status" value="1"/>
</dbReference>
<dbReference type="InterPro" id="IPR023195">
    <property type="entry name" value="Nict_dMeBzImd_PRibTrfase_N"/>
</dbReference>
<comment type="pathway">
    <text evidence="1">Nucleoside biosynthesis; alpha-ribazole biosynthesis; alpha-ribazole from 5,6-dimethylbenzimidazole: step 1/2.</text>
</comment>
<dbReference type="NCBIfam" id="NF000996">
    <property type="entry name" value="PRK00105.1"/>
    <property type="match status" value="1"/>
</dbReference>
<protein>
    <recommendedName>
        <fullName evidence="4 9">Nicotinate-nucleotide--dimethylbenzimidazole phosphoribosyltransferase</fullName>
        <ecNumber evidence="3 9">2.4.2.21</ecNumber>
    </recommendedName>
</protein>
<dbReference type="InterPro" id="IPR017846">
    <property type="entry name" value="Nict_dMeBzImd_PRibTrfase_bact"/>
</dbReference>
<comment type="catalytic activity">
    <reaction evidence="8">
        <text>5,6-dimethylbenzimidazole + nicotinate beta-D-ribonucleotide = alpha-ribazole 5'-phosphate + nicotinate + H(+)</text>
        <dbReference type="Rhea" id="RHEA:11196"/>
        <dbReference type="ChEBI" id="CHEBI:15378"/>
        <dbReference type="ChEBI" id="CHEBI:15890"/>
        <dbReference type="ChEBI" id="CHEBI:32544"/>
        <dbReference type="ChEBI" id="CHEBI:57502"/>
        <dbReference type="ChEBI" id="CHEBI:57918"/>
        <dbReference type="EC" id="2.4.2.21"/>
    </reaction>
</comment>
<keyword evidence="6 11" id="KW-0328">Glycosyltransferase</keyword>
<evidence type="ECO:0000256" key="2">
    <source>
        <dbReference type="ARBA" id="ARBA00007110"/>
    </source>
</evidence>
<reference evidence="11 12" key="1">
    <citation type="submission" date="2022-03" db="EMBL/GenBank/DDBJ databases">
        <title>Genomic Encyclopedia of Type Strains, Phase III (KMG-III): the genomes of soil and plant-associated and newly described type strains.</title>
        <authorList>
            <person name="Whitman W."/>
        </authorList>
    </citation>
    <scope>NUCLEOTIDE SEQUENCE [LARGE SCALE GENOMIC DNA]</scope>
    <source>
        <strain evidence="11 12">BSker1</strain>
    </source>
</reference>
<accession>A0ABT1G6B2</accession>
<dbReference type="Gene3D" id="3.40.50.10210">
    <property type="match status" value="1"/>
</dbReference>
<evidence type="ECO:0000256" key="7">
    <source>
        <dbReference type="ARBA" id="ARBA00022679"/>
    </source>
</evidence>
<dbReference type="RefSeq" id="WP_253445726.1">
    <property type="nucleotide sequence ID" value="NZ_JALJYF010000001.1"/>
</dbReference>
<comment type="similarity">
    <text evidence="2">Belongs to the CobT family.</text>
</comment>
<keyword evidence="7 11" id="KW-0808">Transferase</keyword>
<evidence type="ECO:0000256" key="4">
    <source>
        <dbReference type="ARBA" id="ARBA00015486"/>
    </source>
</evidence>
<dbReference type="SUPFAM" id="SSF52733">
    <property type="entry name" value="Nicotinate mononucleotide:5,6-dimethylbenzimidazole phosphoribosyltransferase (CobT)"/>
    <property type="match status" value="1"/>
</dbReference>
<name>A0ABT1G6B2_9GAMM</name>
<evidence type="ECO:0000256" key="5">
    <source>
        <dbReference type="ARBA" id="ARBA00022573"/>
    </source>
</evidence>
<evidence type="ECO:0000313" key="11">
    <source>
        <dbReference type="EMBL" id="MCP1726830.1"/>
    </source>
</evidence>
<feature type="region of interest" description="Disordered" evidence="10">
    <location>
        <begin position="1"/>
        <end position="21"/>
    </location>
</feature>
<proteinExistence type="inferred from homology"/>
<dbReference type="Pfam" id="PF02277">
    <property type="entry name" value="DBI_PRT"/>
    <property type="match status" value="1"/>
</dbReference>
<comment type="caution">
    <text evidence="11">The sequence shown here is derived from an EMBL/GenBank/DDBJ whole genome shotgun (WGS) entry which is preliminary data.</text>
</comment>
<dbReference type="Proteomes" id="UP001523550">
    <property type="component" value="Unassembled WGS sequence"/>
</dbReference>
<dbReference type="EMBL" id="JALJYF010000001">
    <property type="protein sequence ID" value="MCP1726830.1"/>
    <property type="molecule type" value="Genomic_DNA"/>
</dbReference>
<dbReference type="CDD" id="cd02439">
    <property type="entry name" value="DMB-PRT_CobT"/>
    <property type="match status" value="1"/>
</dbReference>
<organism evidence="11 12">
    <name type="scientific">Natronospira proteinivora</name>
    <dbReference type="NCBI Taxonomy" id="1807133"/>
    <lineage>
        <taxon>Bacteria</taxon>
        <taxon>Pseudomonadati</taxon>
        <taxon>Pseudomonadota</taxon>
        <taxon>Gammaproteobacteria</taxon>
        <taxon>Natronospirales</taxon>
        <taxon>Natronospiraceae</taxon>
        <taxon>Natronospira</taxon>
    </lineage>
</organism>
<evidence type="ECO:0000313" key="12">
    <source>
        <dbReference type="Proteomes" id="UP001523550"/>
    </source>
</evidence>
<gene>
    <name evidence="11" type="ORF">J2T60_000795</name>
</gene>
<evidence type="ECO:0000256" key="6">
    <source>
        <dbReference type="ARBA" id="ARBA00022676"/>
    </source>
</evidence>
<dbReference type="EC" id="2.4.2.21" evidence="3 9"/>
<dbReference type="InterPro" id="IPR003200">
    <property type="entry name" value="Nict_dMeBzImd_PRibTrfase"/>
</dbReference>
<evidence type="ECO:0000256" key="3">
    <source>
        <dbReference type="ARBA" id="ARBA00011991"/>
    </source>
</evidence>
<sequence length="380" mass="39481">MSTHRQSGGNVDETPIPGLATLPAISPAHAEAAATRWDSVAKPPGSLGQLEAVVNQLAAIQHQSSPRTESVSFYLFAADHGMVNDGVSAWPSMVTGAMLSTFALGRGAINRLCERNNVRLQVVDAGVAHRPAAFYYAHAPSKDSAVVCPILDLSQGRGTQSAVRDSAMSLETAHSALLAGYELIRQQALPTDMVGLGEMGIGNTASASLISHALSGHSLDACIGRGAGLDDEGLARKRDCLEQSIKRAPLPKAPMEILARFGGFEIAMMAGAALGAASDGRAVLVDGFIATAAVALACRMVPGLRDYCLFCHESTEPGHRLLLDELGARPLLDLSLALGEGSGAAMAVPLIQNAAACHAEMDTIESVLTRAETDPDTSQA</sequence>
<evidence type="ECO:0000256" key="1">
    <source>
        <dbReference type="ARBA" id="ARBA00005049"/>
    </source>
</evidence>
<keyword evidence="12" id="KW-1185">Reference proteome</keyword>
<dbReference type="NCBIfam" id="TIGR03160">
    <property type="entry name" value="cobT_DBIPRT"/>
    <property type="match status" value="1"/>
</dbReference>
<evidence type="ECO:0000256" key="8">
    <source>
        <dbReference type="ARBA" id="ARBA00047340"/>
    </source>
</evidence>
<dbReference type="InterPro" id="IPR036087">
    <property type="entry name" value="Nict_dMeBzImd_PRibTrfase_sf"/>
</dbReference>
<evidence type="ECO:0000256" key="9">
    <source>
        <dbReference type="NCBIfam" id="TIGR03160"/>
    </source>
</evidence>
<evidence type="ECO:0000256" key="10">
    <source>
        <dbReference type="SAM" id="MobiDB-lite"/>
    </source>
</evidence>
<dbReference type="PANTHER" id="PTHR43463">
    <property type="entry name" value="NICOTINATE-NUCLEOTIDE--DIMETHYLBENZIMIDAZOLE PHOSPHORIBOSYLTRANSFERASE"/>
    <property type="match status" value="1"/>
</dbReference>
<dbReference type="PANTHER" id="PTHR43463:SF1">
    <property type="entry name" value="NICOTINATE-NUCLEOTIDE--DIMETHYLBENZIMIDAZOLE PHOSPHORIBOSYLTRANSFERASE"/>
    <property type="match status" value="1"/>
</dbReference>
<dbReference type="GO" id="GO:0008939">
    <property type="term" value="F:nicotinate-nucleotide-dimethylbenzimidazole phosphoribosyltransferase activity"/>
    <property type="evidence" value="ECO:0007669"/>
    <property type="project" value="UniProtKB-EC"/>
</dbReference>
<keyword evidence="5" id="KW-0169">Cobalamin biosynthesis</keyword>